<dbReference type="NCBIfam" id="TIGR00543">
    <property type="entry name" value="isochor_syn"/>
    <property type="match status" value="1"/>
</dbReference>
<proteinExistence type="inferred from homology"/>
<dbReference type="Gene3D" id="3.30.300.30">
    <property type="match status" value="1"/>
</dbReference>
<comment type="similarity">
    <text evidence="3">Belongs to the isochorismatase family.</text>
</comment>
<dbReference type="PRINTS" id="PR01398">
    <property type="entry name" value="ISCHRISMTASE"/>
</dbReference>
<comment type="caution">
    <text evidence="12">The sequence shown here is derived from an EMBL/GenBank/DDBJ whole genome shotgun (WGS) entry which is preliminary data.</text>
</comment>
<dbReference type="PANTHER" id="PTHR42839:SF2">
    <property type="entry name" value="ISOCHORISMATE SYNTHASE ENTC"/>
    <property type="match status" value="1"/>
</dbReference>
<evidence type="ECO:0000259" key="8">
    <source>
        <dbReference type="Pfam" id="PF00425"/>
    </source>
</evidence>
<name>A0AA38XQ93_9EURO</name>
<dbReference type="FunFam" id="2.30.38.10:FF:000003">
    <property type="entry name" value="Vibriobactin-specific 2,3-dihydroxybenzoate-AMP ligase"/>
    <property type="match status" value="1"/>
</dbReference>
<dbReference type="Pfam" id="PF13193">
    <property type="entry name" value="AMP-binding_C"/>
    <property type="match status" value="1"/>
</dbReference>
<dbReference type="InterPro" id="IPR000873">
    <property type="entry name" value="AMP-dep_synth/lig_dom"/>
</dbReference>
<dbReference type="InterPro" id="IPR045851">
    <property type="entry name" value="AMP-bd_C_sf"/>
</dbReference>
<dbReference type="SUPFAM" id="SSF52499">
    <property type="entry name" value="Isochorismatase-like hydrolases"/>
    <property type="match status" value="1"/>
</dbReference>
<evidence type="ECO:0000259" key="10">
    <source>
        <dbReference type="Pfam" id="PF00857"/>
    </source>
</evidence>
<dbReference type="GO" id="GO:0008908">
    <property type="term" value="F:isochorismatase activity"/>
    <property type="evidence" value="ECO:0007669"/>
    <property type="project" value="InterPro"/>
</dbReference>
<dbReference type="Gene3D" id="3.40.50.980">
    <property type="match status" value="2"/>
</dbReference>
<sequence>MLPEPTAEAPLFLLRQADQQMHARGCRAPLPAGALATLAERVATFFAQQRGGPGLLVGAVPFEPRADDALYQPERLLPALPVQSQAVPALAGVLIAEPSAQDYATAVAAAVSAMRTPNPALHKVVLARSLLAHTQQALSPEMLLARLGTDPSVATYAVPLPVDVGQAPAWLVGATPELLLRKRGAQVLSHPLAGSARRSADPVADERAAQALLASAKDHDEHRHVVEAIVDGLSPWCSHIEAQPRPALHATASMWHLGTRIHATLKDAATSAATLLAELHPTPAVCGTPRLQALQRIRALEPVPRGFYAGAVGWLDAQGDGDWYVAIRCARLQGTQLRLYAGAGIVADSQPAAEVAETAAKFAALLNALGVQDPLPLIEQRWPEALVARYRAAGHWRGETFPGFLRERAERHADDIAVVAGDVRLSYAQLWHEAGRIGAGLLALGLQPGERVLVQLGNTASFISTICALFRAGLVPVYALPAHRITELAHFARKAEASAYISTDVHEGFDHRGLARALQVEVPAVRHVLIDGDAAEFVALDSLRGDRSQLPADPDPQSVAFLQISGGSTGLSKLIPRTHDDYIYSFRASNEICGIDRDSVYLVALPAAHNFPMSSPGFFGALYAGARVVLSPGPGPDAAFPLIAREKVTCCGLVPPLALLWAQAAATSKHDLSSLQVLQVGGAKLVPEAARRVIDGLGCTLQQVFGMAEGLVNYTRLDDPQELIVACQGRPISADDEVRVVDDHDRPVAEGEVGHLLTRGPYTICGYHNDAAANARSFTDDGFYRTGDRVQQLPGGYLVVQGRAGDHINRAGEKISAEEIEDHLLAHASVFDAAVVSIPDDYLGERSCAFVIQQGEAIKAPALKAWMRGRGLAAFKVPDQIVFVNSFDTTAVGKISRRELRAQLHRRNALMALPRIAPYSLPTAAELPQARGAWRPQRDRVALLVHDMQRYFLAAFDAGNAPLRPAVDNIARLLGHCRTHGIPVFYTAQHGDQDRRDRGLQADLWGPGMGRRADHEPIIDALAPAPGEHVLVKHRYSAFQRSNLETLMRVRGRDQLLITGVYAHIGCTATAVEAFQRDIEAFIAADAVADFSRADHDQALHWIARTCGVPMTTDQLLEAL</sequence>
<dbReference type="InterPro" id="IPR036380">
    <property type="entry name" value="Isochorismatase-like_sf"/>
</dbReference>
<dbReference type="InterPro" id="IPR004561">
    <property type="entry name" value="IsoChor_synthase"/>
</dbReference>
<evidence type="ECO:0000259" key="11">
    <source>
        <dbReference type="Pfam" id="PF13193"/>
    </source>
</evidence>
<dbReference type="InterPro" id="IPR025110">
    <property type="entry name" value="AMP-bd_C"/>
</dbReference>
<feature type="domain" description="Chorismate-utilising enzyme C-terminal" evidence="8">
    <location>
        <begin position="100"/>
        <end position="361"/>
    </location>
</feature>
<dbReference type="SUPFAM" id="SSF56801">
    <property type="entry name" value="Acetyl-CoA synthetase-like"/>
    <property type="match status" value="1"/>
</dbReference>
<dbReference type="Gene3D" id="3.60.120.10">
    <property type="entry name" value="Anthranilate synthase"/>
    <property type="match status" value="1"/>
</dbReference>
<dbReference type="InterPro" id="IPR020845">
    <property type="entry name" value="AMP-binding_CS"/>
</dbReference>
<evidence type="ECO:0000256" key="1">
    <source>
        <dbReference type="ARBA" id="ARBA00000799"/>
    </source>
</evidence>
<dbReference type="Gene3D" id="2.30.38.10">
    <property type="entry name" value="Luciferase, Domain 3"/>
    <property type="match status" value="1"/>
</dbReference>
<feature type="domain" description="Isochorismatase-like" evidence="10">
    <location>
        <begin position="942"/>
        <end position="1115"/>
    </location>
</feature>
<accession>A0AA38XQ93</accession>
<comment type="catalytic activity">
    <reaction evidence="1">
        <text>chorismate = isochorismate</text>
        <dbReference type="Rhea" id="RHEA:18985"/>
        <dbReference type="ChEBI" id="CHEBI:29748"/>
        <dbReference type="ChEBI" id="CHEBI:29780"/>
        <dbReference type="EC" id="5.4.4.2"/>
    </reaction>
</comment>
<feature type="domain" description="AMP-binding enzyme C-terminal" evidence="11">
    <location>
        <begin position="819"/>
        <end position="894"/>
    </location>
</feature>
<dbReference type="EC" id="5.4.4.2" evidence="4"/>
<evidence type="ECO:0000259" key="9">
    <source>
        <dbReference type="Pfam" id="PF00501"/>
    </source>
</evidence>
<dbReference type="InterPro" id="IPR000868">
    <property type="entry name" value="Isochorismatase-like_dom"/>
</dbReference>
<dbReference type="InterPro" id="IPR015890">
    <property type="entry name" value="Chorismate_C"/>
</dbReference>
<evidence type="ECO:0000256" key="3">
    <source>
        <dbReference type="ARBA" id="ARBA00006336"/>
    </source>
</evidence>
<gene>
    <name evidence="12" type="ORF">H2204_013589</name>
</gene>
<keyword evidence="5" id="KW-0436">Ligase</keyword>
<protein>
    <recommendedName>
        <fullName evidence="4">isochorismate synthase</fullName>
        <ecNumber evidence="4">5.4.4.2</ecNumber>
    </recommendedName>
    <alternativeName>
        <fullName evidence="7">Isochorismate mutase</fullName>
    </alternativeName>
</protein>
<dbReference type="AlphaFoldDB" id="A0AA38XQ93"/>
<feature type="domain" description="AMP-dependent synthetase/ligase" evidence="9">
    <location>
        <begin position="405"/>
        <end position="768"/>
    </location>
</feature>
<reference evidence="12" key="1">
    <citation type="submission" date="2022-10" db="EMBL/GenBank/DDBJ databases">
        <title>Culturing micro-colonial fungi from biological soil crusts in the Mojave desert and describing Neophaeococcomyces mojavensis, and introducing the new genera and species Taxawa tesnikishii.</title>
        <authorList>
            <person name="Kurbessoian T."/>
            <person name="Stajich J.E."/>
        </authorList>
    </citation>
    <scope>NUCLEOTIDE SEQUENCE</scope>
    <source>
        <strain evidence="12">TK_35</strain>
    </source>
</reference>
<dbReference type="Pfam" id="PF00857">
    <property type="entry name" value="Isochorismatase"/>
    <property type="match status" value="1"/>
</dbReference>
<dbReference type="InterPro" id="IPR005801">
    <property type="entry name" value="ADC_synthase"/>
</dbReference>
<dbReference type="Gene3D" id="3.40.50.850">
    <property type="entry name" value="Isochorismatase-like"/>
    <property type="match status" value="1"/>
</dbReference>
<evidence type="ECO:0000256" key="2">
    <source>
        <dbReference type="ARBA" id="ARBA00005297"/>
    </source>
</evidence>
<evidence type="ECO:0000256" key="4">
    <source>
        <dbReference type="ARBA" id="ARBA00012824"/>
    </source>
</evidence>
<dbReference type="PROSITE" id="PS00455">
    <property type="entry name" value="AMP_BINDING"/>
    <property type="match status" value="1"/>
</dbReference>
<evidence type="ECO:0000256" key="6">
    <source>
        <dbReference type="ARBA" id="ARBA00023235"/>
    </source>
</evidence>
<dbReference type="InterPro" id="IPR016291">
    <property type="entry name" value="Isochorismatase"/>
</dbReference>
<dbReference type="GO" id="GO:0008909">
    <property type="term" value="F:isochorismate synthase activity"/>
    <property type="evidence" value="ECO:0007669"/>
    <property type="project" value="UniProtKB-EC"/>
</dbReference>
<dbReference type="EMBL" id="JAPDRN010000157">
    <property type="protein sequence ID" value="KAJ9617635.1"/>
    <property type="molecule type" value="Genomic_DNA"/>
</dbReference>
<dbReference type="GO" id="GO:0016874">
    <property type="term" value="F:ligase activity"/>
    <property type="evidence" value="ECO:0007669"/>
    <property type="project" value="UniProtKB-KW"/>
</dbReference>
<evidence type="ECO:0000313" key="12">
    <source>
        <dbReference type="EMBL" id="KAJ9617635.1"/>
    </source>
</evidence>
<evidence type="ECO:0000256" key="7">
    <source>
        <dbReference type="ARBA" id="ARBA00041564"/>
    </source>
</evidence>
<comment type="similarity">
    <text evidence="2">Belongs to the isochorismate synthase family.</text>
</comment>
<evidence type="ECO:0000256" key="5">
    <source>
        <dbReference type="ARBA" id="ARBA00022598"/>
    </source>
</evidence>
<keyword evidence="6" id="KW-0413">Isomerase</keyword>
<dbReference type="Pfam" id="PF00425">
    <property type="entry name" value="Chorismate_bind"/>
    <property type="match status" value="1"/>
</dbReference>
<dbReference type="GO" id="GO:0009697">
    <property type="term" value="P:salicylic acid biosynthetic process"/>
    <property type="evidence" value="ECO:0007669"/>
    <property type="project" value="TreeGrafter"/>
</dbReference>
<dbReference type="PANTHER" id="PTHR42839">
    <property type="entry name" value="ISOCHORISMATE SYNTHASE ENTC"/>
    <property type="match status" value="1"/>
</dbReference>
<dbReference type="Pfam" id="PF00501">
    <property type="entry name" value="AMP-binding"/>
    <property type="match status" value="1"/>
</dbReference>
<dbReference type="SUPFAM" id="SSF56322">
    <property type="entry name" value="ADC synthase"/>
    <property type="match status" value="1"/>
</dbReference>
<organism evidence="12">
    <name type="scientific">Knufia peltigerae</name>
    <dbReference type="NCBI Taxonomy" id="1002370"/>
    <lineage>
        <taxon>Eukaryota</taxon>
        <taxon>Fungi</taxon>
        <taxon>Dikarya</taxon>
        <taxon>Ascomycota</taxon>
        <taxon>Pezizomycotina</taxon>
        <taxon>Eurotiomycetes</taxon>
        <taxon>Chaetothyriomycetidae</taxon>
        <taxon>Chaetothyriales</taxon>
        <taxon>Trichomeriaceae</taxon>
        <taxon>Knufia</taxon>
    </lineage>
</organism>